<dbReference type="STRING" id="1827387.A4S15_13640"/>
<dbReference type="Pfam" id="PF02653">
    <property type="entry name" value="BPD_transp_2"/>
    <property type="match status" value="1"/>
</dbReference>
<name>A0A1W9HRA7_9HYPH</name>
<keyword evidence="6 9" id="KW-1133">Transmembrane helix</keyword>
<protein>
    <recommendedName>
        <fullName evidence="12">Branched-chain amino acid ABC transporter permease</fullName>
    </recommendedName>
</protein>
<evidence type="ECO:0000313" key="10">
    <source>
        <dbReference type="EMBL" id="OQW50005.1"/>
    </source>
</evidence>
<feature type="transmembrane region" description="Helical" evidence="9">
    <location>
        <begin position="143"/>
        <end position="163"/>
    </location>
</feature>
<evidence type="ECO:0000256" key="2">
    <source>
        <dbReference type="ARBA" id="ARBA00022448"/>
    </source>
</evidence>
<organism evidence="10 11">
    <name type="scientific">Candidatus Raskinella chloraquaticus</name>
    <dbReference type="NCBI Taxonomy" id="1951219"/>
    <lineage>
        <taxon>Bacteria</taxon>
        <taxon>Pseudomonadati</taxon>
        <taxon>Pseudomonadota</taxon>
        <taxon>Alphaproteobacteria</taxon>
        <taxon>Hyphomicrobiales</taxon>
        <taxon>Phreatobacteraceae</taxon>
        <taxon>Candidatus Raskinella</taxon>
    </lineage>
</organism>
<evidence type="ECO:0008006" key="12">
    <source>
        <dbReference type="Google" id="ProtNLM"/>
    </source>
</evidence>
<dbReference type="GO" id="GO:0006865">
    <property type="term" value="P:amino acid transport"/>
    <property type="evidence" value="ECO:0007669"/>
    <property type="project" value="UniProtKB-KW"/>
</dbReference>
<feature type="transmembrane region" description="Helical" evidence="9">
    <location>
        <begin position="369"/>
        <end position="394"/>
    </location>
</feature>
<dbReference type="EMBL" id="LWDL01000028">
    <property type="protein sequence ID" value="OQW50005.1"/>
    <property type="molecule type" value="Genomic_DNA"/>
</dbReference>
<comment type="similarity">
    <text evidence="8">Belongs to the binding-protein-dependent transport system permease family. LivHM subfamily.</text>
</comment>
<feature type="transmembrane region" description="Helical" evidence="9">
    <location>
        <begin position="170"/>
        <end position="191"/>
    </location>
</feature>
<evidence type="ECO:0000256" key="4">
    <source>
        <dbReference type="ARBA" id="ARBA00022692"/>
    </source>
</evidence>
<dbReference type="GO" id="GO:0022857">
    <property type="term" value="F:transmembrane transporter activity"/>
    <property type="evidence" value="ECO:0007669"/>
    <property type="project" value="InterPro"/>
</dbReference>
<keyword evidence="4 9" id="KW-0812">Transmembrane</keyword>
<dbReference type="PANTHER" id="PTHR11795">
    <property type="entry name" value="BRANCHED-CHAIN AMINO ACID TRANSPORT SYSTEM PERMEASE PROTEIN LIVH"/>
    <property type="match status" value="1"/>
</dbReference>
<sequence length="437" mass="45224">MALAALLFLGGCNGPDTQMARLCAEIVPAFEPSSVKLRLSPAQQNGRNSVRVPFTAIDPDGAERPRFVACAFSGTLTQGQEQPDLVAVESDEGQLNEAQLFFLRRFFINSQENSAESRARIIIGPGNGISGRFAYLTQALLNALPWTAILTLLATAYSLLYGLSHRINLAFGDIAVIGSYAVVSSLGAALVLGGGPAVAITLGVLAGVICSALAARSLTSMVVNPLVEQPGRMLLVATIGVELVIQEGLRVTQGAGNQWISPILAAPHILFIGDRFPVHVTAMQAVVVAAGLSLALATLAIMRWTRFGLSWRALSEDRLAAALCGVSPAGMLSRTMIGAGLLSGACGAIITLAYGNAHYSLGTTLGLKAIIAAILGGIGSLGGALVGGLALGLFEGLWSAYLSIESRDVAVYCVLSIILVVRPGGILGIAAPTPREV</sequence>
<proteinExistence type="inferred from homology"/>
<keyword evidence="3" id="KW-1003">Cell membrane</keyword>
<evidence type="ECO:0000256" key="1">
    <source>
        <dbReference type="ARBA" id="ARBA00004651"/>
    </source>
</evidence>
<dbReference type="GO" id="GO:0005886">
    <property type="term" value="C:plasma membrane"/>
    <property type="evidence" value="ECO:0007669"/>
    <property type="project" value="UniProtKB-SubCell"/>
</dbReference>
<evidence type="ECO:0000256" key="3">
    <source>
        <dbReference type="ARBA" id="ARBA00022475"/>
    </source>
</evidence>
<keyword evidence="2" id="KW-0813">Transport</keyword>
<feature type="transmembrane region" description="Helical" evidence="9">
    <location>
        <begin position="197"/>
        <end position="215"/>
    </location>
</feature>
<evidence type="ECO:0000256" key="7">
    <source>
        <dbReference type="ARBA" id="ARBA00023136"/>
    </source>
</evidence>
<gene>
    <name evidence="10" type="ORF">A4S15_13640</name>
</gene>
<keyword evidence="7 9" id="KW-0472">Membrane</keyword>
<evidence type="ECO:0000313" key="11">
    <source>
        <dbReference type="Proteomes" id="UP000192872"/>
    </source>
</evidence>
<dbReference type="InterPro" id="IPR001851">
    <property type="entry name" value="ABC_transp_permease"/>
</dbReference>
<dbReference type="Proteomes" id="UP000192872">
    <property type="component" value="Unassembled WGS sequence"/>
</dbReference>
<keyword evidence="5" id="KW-0029">Amino-acid transport</keyword>
<accession>A0A1W9HRA7</accession>
<evidence type="ECO:0000256" key="9">
    <source>
        <dbReference type="SAM" id="Phobius"/>
    </source>
</evidence>
<feature type="transmembrane region" description="Helical" evidence="9">
    <location>
        <begin position="285"/>
        <end position="305"/>
    </location>
</feature>
<feature type="transmembrane region" description="Helical" evidence="9">
    <location>
        <begin position="336"/>
        <end position="357"/>
    </location>
</feature>
<evidence type="ECO:0000256" key="8">
    <source>
        <dbReference type="ARBA" id="ARBA00037998"/>
    </source>
</evidence>
<dbReference type="AlphaFoldDB" id="A0A1W9HRA7"/>
<dbReference type="InterPro" id="IPR052157">
    <property type="entry name" value="BCAA_transport_permease"/>
</dbReference>
<dbReference type="CDD" id="cd06582">
    <property type="entry name" value="TM_PBP1_LivH_like"/>
    <property type="match status" value="1"/>
</dbReference>
<feature type="transmembrane region" description="Helical" evidence="9">
    <location>
        <begin position="409"/>
        <end position="431"/>
    </location>
</feature>
<evidence type="ECO:0000256" key="5">
    <source>
        <dbReference type="ARBA" id="ARBA00022970"/>
    </source>
</evidence>
<reference evidence="10 11" key="1">
    <citation type="journal article" date="2017" name="Water Res.">
        <title>Comammox in drinking water systems.</title>
        <authorList>
            <person name="Wang Y."/>
            <person name="Ma L."/>
            <person name="Mao Y."/>
            <person name="Jiang X."/>
            <person name="Xia Y."/>
            <person name="Yu K."/>
            <person name="Li B."/>
            <person name="Zhang T."/>
        </authorList>
    </citation>
    <scope>NUCLEOTIDE SEQUENCE [LARGE SCALE GENOMIC DNA]</scope>
    <source>
        <strain evidence="10">SG_bin8</strain>
    </source>
</reference>
<comment type="caution">
    <text evidence="10">The sequence shown here is derived from an EMBL/GenBank/DDBJ whole genome shotgun (WGS) entry which is preliminary data.</text>
</comment>
<comment type="subcellular location">
    <subcellularLocation>
        <location evidence="1">Cell membrane</location>
        <topology evidence="1">Multi-pass membrane protein</topology>
    </subcellularLocation>
</comment>
<evidence type="ECO:0000256" key="6">
    <source>
        <dbReference type="ARBA" id="ARBA00022989"/>
    </source>
</evidence>
<dbReference type="PANTHER" id="PTHR11795:SF445">
    <property type="entry name" value="AMINO ACID ABC TRANSPORTER PERMEASE PROTEIN"/>
    <property type="match status" value="1"/>
</dbReference>